<sequence>MPDQNRKNDRTRTSVDELDQIAADPERNQFHEPAPQPSSFGATTVGGAVAASAMAGGAGAVQRQDQNKDMIAKGDGLTGGSVSGDHDDVDWLDQQTDALLGGETGLEFQNRWRDIQLRFVDDPRDAAEQSQRLVEEVIDSLTDSLAARKRELAQSPAGDEADTEELRMTVRRHRELLDQLLNL</sequence>
<protein>
    <submittedName>
        <fullName evidence="2">Uncharacterized protein</fullName>
    </submittedName>
</protein>
<organism evidence="2 3">
    <name type="scientific">Micromonospora sonneratiae</name>
    <dbReference type="NCBI Taxonomy" id="1184706"/>
    <lineage>
        <taxon>Bacteria</taxon>
        <taxon>Bacillati</taxon>
        <taxon>Actinomycetota</taxon>
        <taxon>Actinomycetes</taxon>
        <taxon>Micromonosporales</taxon>
        <taxon>Micromonosporaceae</taxon>
        <taxon>Micromonospora</taxon>
    </lineage>
</organism>
<feature type="region of interest" description="Disordered" evidence="1">
    <location>
        <begin position="24"/>
        <end position="43"/>
    </location>
</feature>
<comment type="caution">
    <text evidence="2">The sequence shown here is derived from an EMBL/GenBank/DDBJ whole genome shotgun (WGS) entry which is preliminary data.</text>
</comment>
<feature type="region of interest" description="Disordered" evidence="1">
    <location>
        <begin position="55"/>
        <end position="89"/>
    </location>
</feature>
<reference evidence="3" key="1">
    <citation type="journal article" date="2019" name="Int. J. Syst. Evol. Microbiol.">
        <title>The Global Catalogue of Microorganisms (GCM) 10K type strain sequencing project: providing services to taxonomists for standard genome sequencing and annotation.</title>
        <authorList>
            <consortium name="The Broad Institute Genomics Platform"/>
            <consortium name="The Broad Institute Genome Sequencing Center for Infectious Disease"/>
            <person name="Wu L."/>
            <person name="Ma J."/>
        </authorList>
    </citation>
    <scope>NUCLEOTIDE SEQUENCE [LARGE SCALE GENOMIC DNA]</scope>
    <source>
        <strain evidence="3">JCM 31037</strain>
    </source>
</reference>
<evidence type="ECO:0000313" key="3">
    <source>
        <dbReference type="Proteomes" id="UP001597260"/>
    </source>
</evidence>
<dbReference type="Proteomes" id="UP001597260">
    <property type="component" value="Unassembled WGS sequence"/>
</dbReference>
<dbReference type="EMBL" id="JBHTMP010000015">
    <property type="protein sequence ID" value="MFD1321954.1"/>
    <property type="molecule type" value="Genomic_DNA"/>
</dbReference>
<name>A0ABW3YBZ8_9ACTN</name>
<evidence type="ECO:0000313" key="2">
    <source>
        <dbReference type="EMBL" id="MFD1321954.1"/>
    </source>
</evidence>
<gene>
    <name evidence="2" type="ORF">ACFQ4H_12710</name>
</gene>
<accession>A0ABW3YBZ8</accession>
<evidence type="ECO:0000256" key="1">
    <source>
        <dbReference type="SAM" id="MobiDB-lite"/>
    </source>
</evidence>
<proteinExistence type="predicted"/>
<dbReference type="RefSeq" id="WP_377570370.1">
    <property type="nucleotide sequence ID" value="NZ_JBHTMP010000015.1"/>
</dbReference>
<keyword evidence="3" id="KW-1185">Reference proteome</keyword>